<feature type="binding site" evidence="12">
    <location>
        <position position="9"/>
    </location>
    <ligand>
        <name>a divalent metal cation</name>
        <dbReference type="ChEBI" id="CHEBI:60240"/>
    </ligand>
</feature>
<evidence type="ECO:0000256" key="9">
    <source>
        <dbReference type="ARBA" id="ARBA00022759"/>
    </source>
</evidence>
<dbReference type="NCBIfam" id="NF000595">
    <property type="entry name" value="PRK00015.1-3"/>
    <property type="match status" value="1"/>
</dbReference>
<dbReference type="PANTHER" id="PTHR10954">
    <property type="entry name" value="RIBONUCLEASE H2 SUBUNIT A"/>
    <property type="match status" value="1"/>
</dbReference>
<dbReference type="InterPro" id="IPR036397">
    <property type="entry name" value="RNaseH_sf"/>
</dbReference>
<dbReference type="Gene3D" id="3.30.420.10">
    <property type="entry name" value="Ribonuclease H-like superfamily/Ribonuclease H"/>
    <property type="match status" value="1"/>
</dbReference>
<keyword evidence="8 12" id="KW-0479">Metal-binding</keyword>
<dbReference type="SUPFAM" id="SSF53098">
    <property type="entry name" value="Ribonuclease H-like"/>
    <property type="match status" value="1"/>
</dbReference>
<keyword evidence="10 12" id="KW-0378">Hydrolase</keyword>
<dbReference type="PROSITE" id="PS51975">
    <property type="entry name" value="RNASE_H_2"/>
    <property type="match status" value="1"/>
</dbReference>
<evidence type="ECO:0000313" key="15">
    <source>
        <dbReference type="EMBL" id="OGY65446.1"/>
    </source>
</evidence>
<dbReference type="InterPro" id="IPR022898">
    <property type="entry name" value="RNase_HII"/>
</dbReference>
<comment type="subcellular location">
    <subcellularLocation>
        <location evidence="4">Cytoplasm</location>
    </subcellularLocation>
</comment>
<dbReference type="InterPro" id="IPR001352">
    <property type="entry name" value="RNase_HII/HIII"/>
</dbReference>
<keyword evidence="11" id="KW-0464">Manganese</keyword>
<keyword evidence="6" id="KW-0963">Cytoplasm</keyword>
<evidence type="ECO:0000256" key="3">
    <source>
        <dbReference type="ARBA" id="ARBA00004065"/>
    </source>
</evidence>
<dbReference type="GO" id="GO:0006298">
    <property type="term" value="P:mismatch repair"/>
    <property type="evidence" value="ECO:0007669"/>
    <property type="project" value="TreeGrafter"/>
</dbReference>
<comment type="similarity">
    <text evidence="5 13">Belongs to the RNase HII family.</text>
</comment>
<keyword evidence="9 12" id="KW-0255">Endonuclease</keyword>
<dbReference type="Pfam" id="PF01351">
    <property type="entry name" value="RNase_HII"/>
    <property type="match status" value="1"/>
</dbReference>
<comment type="cofactor">
    <cofactor evidence="2">
        <name>Mg(2+)</name>
        <dbReference type="ChEBI" id="CHEBI:18420"/>
    </cofactor>
</comment>
<evidence type="ECO:0000256" key="10">
    <source>
        <dbReference type="ARBA" id="ARBA00022801"/>
    </source>
</evidence>
<dbReference type="InterPro" id="IPR024567">
    <property type="entry name" value="RNase_HII/HIII_dom"/>
</dbReference>
<comment type="cofactor">
    <cofactor evidence="12">
        <name>Mn(2+)</name>
        <dbReference type="ChEBI" id="CHEBI:29035"/>
    </cofactor>
    <cofactor evidence="12">
        <name>Mg(2+)</name>
        <dbReference type="ChEBI" id="CHEBI:18420"/>
    </cofactor>
    <text evidence="12">Manganese or magnesium. Binds 1 divalent metal ion per monomer in the absence of substrate. May bind a second metal ion after substrate binding.</text>
</comment>
<dbReference type="GO" id="GO:0004523">
    <property type="term" value="F:RNA-DNA hybrid ribonuclease activity"/>
    <property type="evidence" value="ECO:0007669"/>
    <property type="project" value="UniProtKB-UniRule"/>
</dbReference>
<evidence type="ECO:0000256" key="5">
    <source>
        <dbReference type="ARBA" id="ARBA00007383"/>
    </source>
</evidence>
<dbReference type="CDD" id="cd07182">
    <property type="entry name" value="RNase_HII_bacteria_HII_like"/>
    <property type="match status" value="1"/>
</dbReference>
<dbReference type="InterPro" id="IPR012337">
    <property type="entry name" value="RNaseH-like_sf"/>
</dbReference>
<reference evidence="15 16" key="1">
    <citation type="journal article" date="2016" name="Nat. Commun.">
        <title>Thousands of microbial genomes shed light on interconnected biogeochemical processes in an aquifer system.</title>
        <authorList>
            <person name="Anantharaman K."/>
            <person name="Brown C.T."/>
            <person name="Hug L.A."/>
            <person name="Sharon I."/>
            <person name="Castelle C.J."/>
            <person name="Probst A.J."/>
            <person name="Thomas B.C."/>
            <person name="Singh A."/>
            <person name="Wilkins M.J."/>
            <person name="Karaoz U."/>
            <person name="Brodie E.L."/>
            <person name="Williams K.H."/>
            <person name="Hubbard S.S."/>
            <person name="Banfield J.F."/>
        </authorList>
    </citation>
    <scope>NUCLEOTIDE SEQUENCE [LARGE SCALE GENOMIC DNA]</scope>
</reference>
<comment type="caution">
    <text evidence="15">The sequence shown here is derived from an EMBL/GenBank/DDBJ whole genome shotgun (WGS) entry which is preliminary data.</text>
</comment>
<comment type="catalytic activity">
    <reaction evidence="1 12 13">
        <text>Endonucleolytic cleavage to 5'-phosphomonoester.</text>
        <dbReference type="EC" id="3.1.26.4"/>
    </reaction>
</comment>
<evidence type="ECO:0000259" key="14">
    <source>
        <dbReference type="PROSITE" id="PS51975"/>
    </source>
</evidence>
<dbReference type="STRING" id="1798406.A3A04_00160"/>
<feature type="binding site" evidence="12">
    <location>
        <position position="8"/>
    </location>
    <ligand>
        <name>a divalent metal cation</name>
        <dbReference type="ChEBI" id="CHEBI:60240"/>
    </ligand>
</feature>
<dbReference type="PANTHER" id="PTHR10954:SF18">
    <property type="entry name" value="RIBONUCLEASE HII"/>
    <property type="match status" value="1"/>
</dbReference>
<name>A0A1G1ZMU1_9BACT</name>
<dbReference type="AlphaFoldDB" id="A0A1G1ZMU1"/>
<evidence type="ECO:0000256" key="13">
    <source>
        <dbReference type="RuleBase" id="RU003515"/>
    </source>
</evidence>
<evidence type="ECO:0000256" key="6">
    <source>
        <dbReference type="ARBA" id="ARBA00022490"/>
    </source>
</evidence>
<dbReference type="EC" id="3.1.26.4" evidence="13"/>
<evidence type="ECO:0000256" key="12">
    <source>
        <dbReference type="PROSITE-ProRule" id="PRU01319"/>
    </source>
</evidence>
<dbReference type="Proteomes" id="UP000178517">
    <property type="component" value="Unassembled WGS sequence"/>
</dbReference>
<proteinExistence type="inferred from homology"/>
<protein>
    <recommendedName>
        <fullName evidence="13">Ribonuclease</fullName>
        <ecNumber evidence="13">3.1.26.4</ecNumber>
    </recommendedName>
</protein>
<organism evidence="15 16">
    <name type="scientific">Candidatus Harrisonbacteria bacterium RIFCSPLOWO2_01_FULL_40_28</name>
    <dbReference type="NCBI Taxonomy" id="1798406"/>
    <lineage>
        <taxon>Bacteria</taxon>
        <taxon>Candidatus Harrisoniibacteriota</taxon>
    </lineage>
</organism>
<evidence type="ECO:0000256" key="11">
    <source>
        <dbReference type="ARBA" id="ARBA00023211"/>
    </source>
</evidence>
<sequence>MKWIIGIDEVGRGSLAGPVAVAAIAVPCNYSFRDYGILKDSKKMSSVKRELWFYRVKNIFKFPYTLSFVSHSVIDSINIRNATNRAARRACNALMNANRISSSQCEIITDAGIFLGHHLRHASFIRGDETYDAIKLASIVAKVSRDDAMIRRNRRYPQYGFDIHKGYGTKMHREALLRHGLSEIHRVSFCSKYI</sequence>
<evidence type="ECO:0000256" key="8">
    <source>
        <dbReference type="ARBA" id="ARBA00022723"/>
    </source>
</evidence>
<evidence type="ECO:0000313" key="16">
    <source>
        <dbReference type="Proteomes" id="UP000178517"/>
    </source>
</evidence>
<evidence type="ECO:0000256" key="7">
    <source>
        <dbReference type="ARBA" id="ARBA00022722"/>
    </source>
</evidence>
<evidence type="ECO:0000256" key="2">
    <source>
        <dbReference type="ARBA" id="ARBA00001946"/>
    </source>
</evidence>
<dbReference type="GO" id="GO:0046872">
    <property type="term" value="F:metal ion binding"/>
    <property type="evidence" value="ECO:0007669"/>
    <property type="project" value="UniProtKB-KW"/>
</dbReference>
<evidence type="ECO:0000256" key="4">
    <source>
        <dbReference type="ARBA" id="ARBA00004496"/>
    </source>
</evidence>
<accession>A0A1G1ZMU1</accession>
<feature type="domain" description="RNase H type-2" evidence="14">
    <location>
        <begin position="2"/>
        <end position="194"/>
    </location>
</feature>
<evidence type="ECO:0000256" key="1">
    <source>
        <dbReference type="ARBA" id="ARBA00000077"/>
    </source>
</evidence>
<dbReference type="GO" id="GO:0003723">
    <property type="term" value="F:RNA binding"/>
    <property type="evidence" value="ECO:0007669"/>
    <property type="project" value="UniProtKB-UniRule"/>
</dbReference>
<dbReference type="GO" id="GO:0032299">
    <property type="term" value="C:ribonuclease H2 complex"/>
    <property type="evidence" value="ECO:0007669"/>
    <property type="project" value="TreeGrafter"/>
</dbReference>
<keyword evidence="7 12" id="KW-0540">Nuclease</keyword>
<comment type="function">
    <text evidence="3 13">Endonuclease that specifically degrades the RNA of RNA-DNA hybrids.</text>
</comment>
<dbReference type="GO" id="GO:0043137">
    <property type="term" value="P:DNA replication, removal of RNA primer"/>
    <property type="evidence" value="ECO:0007669"/>
    <property type="project" value="TreeGrafter"/>
</dbReference>
<feature type="binding site" evidence="12">
    <location>
        <position position="110"/>
    </location>
    <ligand>
        <name>a divalent metal cation</name>
        <dbReference type="ChEBI" id="CHEBI:60240"/>
    </ligand>
</feature>
<dbReference type="GO" id="GO:0005737">
    <property type="term" value="C:cytoplasm"/>
    <property type="evidence" value="ECO:0007669"/>
    <property type="project" value="UniProtKB-SubCell"/>
</dbReference>
<gene>
    <name evidence="15" type="ORF">A3A04_00160</name>
</gene>
<dbReference type="EMBL" id="MHJI01000016">
    <property type="protein sequence ID" value="OGY65446.1"/>
    <property type="molecule type" value="Genomic_DNA"/>
</dbReference>